<dbReference type="InterPro" id="IPR050177">
    <property type="entry name" value="Lipid_A_modif_metabolic_enz"/>
</dbReference>
<reference evidence="2" key="1">
    <citation type="submission" date="2022-03" db="EMBL/GenBank/DDBJ databases">
        <title>Sea Food Isolates.</title>
        <authorList>
            <person name="Li c."/>
        </authorList>
    </citation>
    <scope>NUCLEOTIDE SEQUENCE</scope>
    <source>
        <strain evidence="2">19MO02SH05</strain>
    </source>
</reference>
<feature type="domain" description="NAD-dependent epimerase/dehydratase" evidence="1">
    <location>
        <begin position="3"/>
        <end position="214"/>
    </location>
</feature>
<dbReference type="PANTHER" id="PTHR43245:SF58">
    <property type="entry name" value="BLL5923 PROTEIN"/>
    <property type="match status" value="1"/>
</dbReference>
<dbReference type="InterPro" id="IPR001509">
    <property type="entry name" value="Epimerase_deHydtase"/>
</dbReference>
<evidence type="ECO:0000313" key="2">
    <source>
        <dbReference type="EMBL" id="XAG61101.1"/>
    </source>
</evidence>
<dbReference type="Gene3D" id="3.40.50.720">
    <property type="entry name" value="NAD(P)-binding Rossmann-like Domain"/>
    <property type="match status" value="1"/>
</dbReference>
<dbReference type="PANTHER" id="PTHR43245">
    <property type="entry name" value="BIFUNCTIONAL POLYMYXIN RESISTANCE PROTEIN ARNA"/>
    <property type="match status" value="1"/>
</dbReference>
<sequence length="303" mass="33083">MAILVTGATGFVGRELTSLEQDFRSVVRFGEKHPFKDNYVITSLDESTDWSHCFHDINSVIHLAGLAHNNVFTDAEYRSINTNGTLRLALKAAEAGVRRFVFVSSIGVNGISTKDKPFTSNMKVEPHNPYAQSKYEAELGLKKIAEETGLEVVIVRPTLVYGPNAPGNFGMLTKLVRKLPVLPFGLVNNRRDFIAVQNLADLLVTCATHPNAAGHTFLASDSETVSIKGFTNVMAKGLGKKIVQLPIPVGLMHLIGKVTGKSAMIEQLFGNLEVDSSNIQQVLGWTPPFTMEQAMVSLKDSDK</sequence>
<accession>A0AAU6THQ7</accession>
<proteinExistence type="predicted"/>
<gene>
    <name evidence="2" type="ORF">MRL64_12680</name>
</gene>
<dbReference type="SUPFAM" id="SSF51735">
    <property type="entry name" value="NAD(P)-binding Rossmann-fold domains"/>
    <property type="match status" value="1"/>
</dbReference>
<name>A0AAU6THQ7_UNCXX</name>
<dbReference type="EMBL" id="CP095342">
    <property type="protein sequence ID" value="XAG61101.1"/>
    <property type="molecule type" value="Genomic_DNA"/>
</dbReference>
<dbReference type="Pfam" id="PF01370">
    <property type="entry name" value="Epimerase"/>
    <property type="match status" value="1"/>
</dbReference>
<evidence type="ECO:0000259" key="1">
    <source>
        <dbReference type="Pfam" id="PF01370"/>
    </source>
</evidence>
<dbReference type="InterPro" id="IPR036291">
    <property type="entry name" value="NAD(P)-bd_dom_sf"/>
</dbReference>
<protein>
    <submittedName>
        <fullName evidence="2">NAD-dependent epimerase/dehydratase family protein</fullName>
    </submittedName>
</protein>
<organism evidence="2">
    <name type="scientific">bacterium 19MO02SH05</name>
    <dbReference type="NCBI Taxonomy" id="2920696"/>
    <lineage>
        <taxon>Bacteria</taxon>
    </lineage>
</organism>
<dbReference type="AlphaFoldDB" id="A0AAU6THQ7"/>